<dbReference type="GO" id="GO:0042597">
    <property type="term" value="C:periplasmic space"/>
    <property type="evidence" value="ECO:0007669"/>
    <property type="project" value="InterPro"/>
</dbReference>
<keyword evidence="4" id="KW-1185">Reference proteome</keyword>
<dbReference type="EMBL" id="CP021112">
    <property type="protein sequence ID" value="ARQ02561.1"/>
    <property type="molecule type" value="Genomic_DNA"/>
</dbReference>
<evidence type="ECO:0000313" key="4">
    <source>
        <dbReference type="Proteomes" id="UP000194137"/>
    </source>
</evidence>
<sequence>MTDQHNADRPEPSPAPHVPTPRTKRGRTLLFATLVVAAGLTGAAVTKAVSNPFGMGWHGGGMRGHWGGPLDPAQIEDRADRMVRHLAVELDANNEQQEKLRGIMRGMLKDVIPARDKAQAARRQARELLTQTTIDRGAMEKLRAEQIALADSVSKRIVQALGDAADILSPEQRRKLNDRFPPFGAGGPGWRHG</sequence>
<feature type="region of interest" description="Disordered" evidence="1">
    <location>
        <begin position="173"/>
        <end position="193"/>
    </location>
</feature>
<evidence type="ECO:0000256" key="2">
    <source>
        <dbReference type="SAM" id="Phobius"/>
    </source>
</evidence>
<dbReference type="STRING" id="1235591.CAK95_28205"/>
<reference evidence="3 4" key="1">
    <citation type="submission" date="2017-05" db="EMBL/GenBank/DDBJ databases">
        <title>Full genome sequence of Pseudorhodoplanes sinuspersici.</title>
        <authorList>
            <person name="Dastgheib S.M.M."/>
            <person name="Shavandi M."/>
            <person name="Tirandaz H."/>
        </authorList>
    </citation>
    <scope>NUCLEOTIDE SEQUENCE [LARGE SCALE GENOMIC DNA]</scope>
    <source>
        <strain evidence="3 4">RIPI110</strain>
    </source>
</reference>
<protein>
    <submittedName>
        <fullName evidence="3">Uncharacterized protein</fullName>
    </submittedName>
</protein>
<name>A0A1W6ZZK5_9HYPH</name>
<accession>A0A1W6ZZK5</accession>
<evidence type="ECO:0000313" key="3">
    <source>
        <dbReference type="EMBL" id="ARQ02561.1"/>
    </source>
</evidence>
<proteinExistence type="predicted"/>
<feature type="compositionally biased region" description="Gly residues" evidence="1">
    <location>
        <begin position="184"/>
        <end position="193"/>
    </location>
</feature>
<keyword evidence="2" id="KW-1133">Transmembrane helix</keyword>
<dbReference type="OrthoDB" id="8277545at2"/>
<gene>
    <name evidence="3" type="ORF">CAK95_28205</name>
</gene>
<dbReference type="Pfam" id="PF13801">
    <property type="entry name" value="Metal_resist"/>
    <property type="match status" value="1"/>
</dbReference>
<dbReference type="InterPro" id="IPR012899">
    <property type="entry name" value="LTXXQ"/>
</dbReference>
<dbReference type="Proteomes" id="UP000194137">
    <property type="component" value="Chromosome"/>
</dbReference>
<evidence type="ECO:0000256" key="1">
    <source>
        <dbReference type="SAM" id="MobiDB-lite"/>
    </source>
</evidence>
<dbReference type="Gene3D" id="1.20.120.1490">
    <property type="match status" value="1"/>
</dbReference>
<dbReference type="KEGG" id="psin:CAK95_28205"/>
<feature type="compositionally biased region" description="Basic and acidic residues" evidence="1">
    <location>
        <begin position="1"/>
        <end position="11"/>
    </location>
</feature>
<feature type="transmembrane region" description="Helical" evidence="2">
    <location>
        <begin position="28"/>
        <end position="45"/>
    </location>
</feature>
<dbReference type="RefSeq" id="WP_086090991.1">
    <property type="nucleotide sequence ID" value="NZ_CP021112.1"/>
</dbReference>
<dbReference type="CDD" id="cd09916">
    <property type="entry name" value="CpxP_like"/>
    <property type="match status" value="1"/>
</dbReference>
<keyword evidence="2" id="KW-0472">Membrane</keyword>
<keyword evidence="2" id="KW-0812">Transmembrane</keyword>
<organism evidence="3 4">
    <name type="scientific">Pseudorhodoplanes sinuspersici</name>
    <dbReference type="NCBI Taxonomy" id="1235591"/>
    <lineage>
        <taxon>Bacteria</taxon>
        <taxon>Pseudomonadati</taxon>
        <taxon>Pseudomonadota</taxon>
        <taxon>Alphaproteobacteria</taxon>
        <taxon>Hyphomicrobiales</taxon>
        <taxon>Pseudorhodoplanes</taxon>
    </lineage>
</organism>
<feature type="region of interest" description="Disordered" evidence="1">
    <location>
        <begin position="1"/>
        <end position="24"/>
    </location>
</feature>
<dbReference type="AlphaFoldDB" id="A0A1W6ZZK5"/>
<dbReference type="InterPro" id="IPR025961">
    <property type="entry name" value="Metal_resist"/>
</dbReference>